<dbReference type="InterPro" id="IPR018958">
    <property type="entry name" value="Knr4/Smi1-like_dom"/>
</dbReference>
<dbReference type="Proteomes" id="UP000199029">
    <property type="component" value="Unassembled WGS sequence"/>
</dbReference>
<dbReference type="InterPro" id="IPR037883">
    <property type="entry name" value="Knr4/Smi1-like_sf"/>
</dbReference>
<dbReference type="SUPFAM" id="SSF160631">
    <property type="entry name" value="SMI1/KNR4-like"/>
    <property type="match status" value="1"/>
</dbReference>
<evidence type="ECO:0000313" key="2">
    <source>
        <dbReference type="EMBL" id="SFQ83423.1"/>
    </source>
</evidence>
<organism evidence="2 3">
    <name type="scientific">Hymenobacter arizonensis</name>
    <name type="common">Siccationidurans arizonensis</name>
    <dbReference type="NCBI Taxonomy" id="1227077"/>
    <lineage>
        <taxon>Bacteria</taxon>
        <taxon>Pseudomonadati</taxon>
        <taxon>Bacteroidota</taxon>
        <taxon>Cytophagia</taxon>
        <taxon>Cytophagales</taxon>
        <taxon>Hymenobacteraceae</taxon>
        <taxon>Hymenobacter</taxon>
    </lineage>
</organism>
<dbReference type="Pfam" id="PF09346">
    <property type="entry name" value="SMI1_KNR4"/>
    <property type="match status" value="1"/>
</dbReference>
<proteinExistence type="predicted"/>
<sequence>MSAEGHLLVREYVDAALAFLAAHDLMRILPPVADAMQDPSRPVAAGGGWGDDWFPWKPIASTVTAADIAELEAAIGARFPALYVDFLCYRHFYELDAAAGVSFLMHDVKYWKAGLLHHYFYLPDPGTPTQQGFVMFAYDPELKSLCFDVNRPTPDGRDCAVVRVLDLYQDPAPTQLLYHSFFDLLVALRAAQRQRDTLSEQARAC</sequence>
<evidence type="ECO:0000259" key="1">
    <source>
        <dbReference type="Pfam" id="PF09346"/>
    </source>
</evidence>
<dbReference type="AlphaFoldDB" id="A0A1I6BR79"/>
<dbReference type="OrthoDB" id="8611998at2"/>
<evidence type="ECO:0000313" key="3">
    <source>
        <dbReference type="Proteomes" id="UP000199029"/>
    </source>
</evidence>
<gene>
    <name evidence="2" type="ORF">SAMN04515668_4963</name>
</gene>
<dbReference type="EMBL" id="FOXS01000011">
    <property type="protein sequence ID" value="SFQ83423.1"/>
    <property type="molecule type" value="Genomic_DNA"/>
</dbReference>
<accession>A0A1I6BR79</accession>
<protein>
    <recommendedName>
        <fullName evidence="1">Knr4/Smi1-like domain-containing protein</fullName>
    </recommendedName>
</protein>
<dbReference type="RefSeq" id="WP_092678989.1">
    <property type="nucleotide sequence ID" value="NZ_FOXS01000011.1"/>
</dbReference>
<reference evidence="3" key="1">
    <citation type="submission" date="2016-10" db="EMBL/GenBank/DDBJ databases">
        <authorList>
            <person name="Varghese N."/>
            <person name="Submissions S."/>
        </authorList>
    </citation>
    <scope>NUCLEOTIDE SEQUENCE [LARGE SCALE GENOMIC DNA]</scope>
    <source>
        <strain evidence="3">OR362-8,ATCC BAA-1266,JCM 13504</strain>
    </source>
</reference>
<dbReference type="Gene3D" id="3.40.1580.10">
    <property type="entry name" value="SMI1/KNR4-like"/>
    <property type="match status" value="1"/>
</dbReference>
<name>A0A1I6BR79_HYMAR</name>
<keyword evidence="3" id="KW-1185">Reference proteome</keyword>
<feature type="domain" description="Knr4/Smi1-like" evidence="1">
    <location>
        <begin position="63"/>
        <end position="185"/>
    </location>
</feature>